<keyword evidence="5" id="KW-0949">S-adenosyl-L-methionine</keyword>
<evidence type="ECO:0000259" key="9">
    <source>
        <dbReference type="PROSITE" id="PS50975"/>
    </source>
</evidence>
<evidence type="ECO:0000313" key="10">
    <source>
        <dbReference type="EMBL" id="CAD2221352.1"/>
    </source>
</evidence>
<dbReference type="Gene3D" id="3.30.470.20">
    <property type="entry name" value="ATP-grasp fold, B domain"/>
    <property type="match status" value="1"/>
</dbReference>
<dbReference type="PANTHER" id="PTHR23132:SF23">
    <property type="entry name" value="D-ALANINE--D-ALANINE LIGASE B"/>
    <property type="match status" value="1"/>
</dbReference>
<evidence type="ECO:0000313" key="11">
    <source>
        <dbReference type="Proteomes" id="UP000515908"/>
    </source>
</evidence>
<name>A0A7G2CT04_9TRYP</name>
<feature type="domain" description="ATP-grasp" evidence="9">
    <location>
        <begin position="115"/>
        <end position="332"/>
    </location>
</feature>
<dbReference type="Pfam" id="PF00856">
    <property type="entry name" value="SET"/>
    <property type="match status" value="1"/>
</dbReference>
<sequence>MPPLRVCVLVSSYEGSDSELKEYEGDLFQNPANYFSKEDENEFTFTLVEIRKATSYRQIRQLVKSGNYDLFYNQCDGAKDEDRAGIDVVEALEEFLVPFTGATSKFYEPTKPEMKMVAYYYNINTARYAVVEQGEDVLELCKELRYPLIVKHISGYSSVGMDKSCKVLNAEQLKKRTEAFVEEYQLALVEEFITGDEATVLACRDETQPDGVRVFHPVQVNFPKGEDFKHFHLKWESFEGMEWTLVKDTDPALPQMTEMARKAFKKMMGGIGYGRIDVRIDRKTNEVFFLEINPNCGIMYPMGQEGSADWILKLSPDFKQKDFAKLQIKEALRYNDSIRLLYSVNFDNKRGYHLRAVEAIPKGKVILEDESRAVRLVTKPYAQTHFSPELYNDFVHNAWPLGADSHYYALWDREPRHWRSFNHSCSPNMCFGPERSLNVIALHDIKKGEELTMDYRQFMDGNMPSFKCYCNAPNCAGTIVPGSLLSTPIAGRSVSSEH</sequence>
<dbReference type="SUPFAM" id="SSF56059">
    <property type="entry name" value="Glutathione synthetase ATP-binding domain-like"/>
    <property type="match status" value="1"/>
</dbReference>
<keyword evidence="11" id="KW-1185">Reference proteome</keyword>
<dbReference type="InterPro" id="IPR003616">
    <property type="entry name" value="Post-SET_dom"/>
</dbReference>
<dbReference type="GO" id="GO:0008168">
    <property type="term" value="F:methyltransferase activity"/>
    <property type="evidence" value="ECO:0007669"/>
    <property type="project" value="UniProtKB-KW"/>
</dbReference>
<dbReference type="PROSITE" id="PS50280">
    <property type="entry name" value="SET"/>
    <property type="match status" value="1"/>
</dbReference>
<accession>A0A7G2CT04</accession>
<dbReference type="InterPro" id="IPR011095">
    <property type="entry name" value="Dala_Dala_lig_C"/>
</dbReference>
<dbReference type="SUPFAM" id="SSF82199">
    <property type="entry name" value="SET domain"/>
    <property type="match status" value="1"/>
</dbReference>
<reference evidence="10 11" key="1">
    <citation type="submission" date="2020-08" db="EMBL/GenBank/DDBJ databases">
        <authorList>
            <person name="Newling K."/>
            <person name="Davey J."/>
            <person name="Forrester S."/>
        </authorList>
    </citation>
    <scope>NUCLEOTIDE SEQUENCE [LARGE SCALE GENOMIC DNA]</scope>
    <source>
        <strain evidence="11">Crithidia deanei Carvalho (ATCC PRA-265)</strain>
    </source>
</reference>
<dbReference type="Proteomes" id="UP000515908">
    <property type="component" value="Chromosome 20"/>
</dbReference>
<dbReference type="PROSITE" id="PS50975">
    <property type="entry name" value="ATP_GRASP"/>
    <property type="match status" value="1"/>
</dbReference>
<keyword evidence="3" id="KW-0489">Methyltransferase</keyword>
<comment type="similarity">
    <text evidence="1">Belongs to the D-alanine--D-alanine ligase family.</text>
</comment>
<feature type="domain" description="Post-SET" evidence="8">
    <location>
        <begin position="464"/>
        <end position="480"/>
    </location>
</feature>
<dbReference type="EMBL" id="LR877164">
    <property type="protein sequence ID" value="CAD2221352.1"/>
    <property type="molecule type" value="Genomic_DNA"/>
</dbReference>
<dbReference type="Pfam" id="PF07478">
    <property type="entry name" value="Dala_Dala_lig_C"/>
    <property type="match status" value="1"/>
</dbReference>
<dbReference type="InterPro" id="IPR011761">
    <property type="entry name" value="ATP-grasp"/>
</dbReference>
<gene>
    <name evidence="10" type="ORF">ADEAN_000888400</name>
</gene>
<evidence type="ECO:0000256" key="6">
    <source>
        <dbReference type="PROSITE-ProRule" id="PRU00409"/>
    </source>
</evidence>
<dbReference type="AlphaFoldDB" id="A0A7G2CT04"/>
<keyword evidence="6" id="KW-0547">Nucleotide-binding</keyword>
<dbReference type="GO" id="GO:0008716">
    <property type="term" value="F:D-alanine-D-alanine ligase activity"/>
    <property type="evidence" value="ECO:0007669"/>
    <property type="project" value="InterPro"/>
</dbReference>
<feature type="domain" description="SET" evidence="7">
    <location>
        <begin position="336"/>
        <end position="456"/>
    </location>
</feature>
<dbReference type="VEuPathDB" id="TriTrypDB:ADEAN_000888400"/>
<evidence type="ECO:0000259" key="7">
    <source>
        <dbReference type="PROSITE" id="PS50280"/>
    </source>
</evidence>
<keyword evidence="6" id="KW-0067">ATP-binding</keyword>
<evidence type="ECO:0000256" key="4">
    <source>
        <dbReference type="ARBA" id="ARBA00022679"/>
    </source>
</evidence>
<organism evidence="10 11">
    <name type="scientific">Angomonas deanei</name>
    <dbReference type="NCBI Taxonomy" id="59799"/>
    <lineage>
        <taxon>Eukaryota</taxon>
        <taxon>Discoba</taxon>
        <taxon>Euglenozoa</taxon>
        <taxon>Kinetoplastea</taxon>
        <taxon>Metakinetoplastina</taxon>
        <taxon>Trypanosomatida</taxon>
        <taxon>Trypanosomatidae</taxon>
        <taxon>Strigomonadinae</taxon>
        <taxon>Angomonas</taxon>
    </lineage>
</organism>
<dbReference type="InterPro" id="IPR046341">
    <property type="entry name" value="SET_dom_sf"/>
</dbReference>
<dbReference type="GO" id="GO:0046872">
    <property type="term" value="F:metal ion binding"/>
    <property type="evidence" value="ECO:0007669"/>
    <property type="project" value="InterPro"/>
</dbReference>
<dbReference type="OrthoDB" id="2017037at2759"/>
<keyword evidence="4" id="KW-0808">Transferase</keyword>
<proteinExistence type="inferred from homology"/>
<dbReference type="GO" id="GO:0005524">
    <property type="term" value="F:ATP binding"/>
    <property type="evidence" value="ECO:0007669"/>
    <property type="project" value="UniProtKB-UniRule"/>
</dbReference>
<dbReference type="CDD" id="cd20071">
    <property type="entry name" value="SET_SMYD"/>
    <property type="match status" value="1"/>
</dbReference>
<keyword evidence="2 10" id="KW-0436">Ligase</keyword>
<evidence type="ECO:0000256" key="1">
    <source>
        <dbReference type="ARBA" id="ARBA00010871"/>
    </source>
</evidence>
<dbReference type="GO" id="GO:0032259">
    <property type="term" value="P:methylation"/>
    <property type="evidence" value="ECO:0007669"/>
    <property type="project" value="UniProtKB-KW"/>
</dbReference>
<dbReference type="InterPro" id="IPR001214">
    <property type="entry name" value="SET_dom"/>
</dbReference>
<protein>
    <submittedName>
        <fullName evidence="10">ATP-grasp domain/D-ala D-ala ligase C-terminus/SET domain containing protein, putative</fullName>
    </submittedName>
</protein>
<evidence type="ECO:0000256" key="2">
    <source>
        <dbReference type="ARBA" id="ARBA00022598"/>
    </source>
</evidence>
<evidence type="ECO:0000256" key="3">
    <source>
        <dbReference type="ARBA" id="ARBA00022603"/>
    </source>
</evidence>
<evidence type="ECO:0000256" key="5">
    <source>
        <dbReference type="ARBA" id="ARBA00022691"/>
    </source>
</evidence>
<dbReference type="PANTHER" id="PTHR23132">
    <property type="entry name" value="D-ALANINE--D-ALANINE LIGASE"/>
    <property type="match status" value="1"/>
</dbReference>
<evidence type="ECO:0000259" key="8">
    <source>
        <dbReference type="PROSITE" id="PS50868"/>
    </source>
</evidence>
<dbReference type="PROSITE" id="PS50868">
    <property type="entry name" value="POST_SET"/>
    <property type="match status" value="1"/>
</dbReference>
<dbReference type="Gene3D" id="2.170.270.10">
    <property type="entry name" value="SET domain"/>
    <property type="match status" value="1"/>
</dbReference>